<dbReference type="SUPFAM" id="SSF74650">
    <property type="entry name" value="Galactose mutarotase-like"/>
    <property type="match status" value="1"/>
</dbReference>
<feature type="domain" description="Glucan biosynthesis periplasmic MdoG C-terminal" evidence="6">
    <location>
        <begin position="70"/>
        <end position="541"/>
    </location>
</feature>
<comment type="similarity">
    <text evidence="3">Belongs to the OpgD/OpgG family.</text>
</comment>
<evidence type="ECO:0000256" key="3">
    <source>
        <dbReference type="ARBA" id="ARBA00009284"/>
    </source>
</evidence>
<keyword evidence="8" id="KW-1185">Reference proteome</keyword>
<keyword evidence="4" id="KW-0574">Periplasm</keyword>
<dbReference type="PIRSF" id="PIRSF006281">
    <property type="entry name" value="MdoG"/>
    <property type="match status" value="1"/>
</dbReference>
<sequence length="544" mass="60241">MPNPHGNSGLSGQELGSANADSDEHHISADRNCPREQPFALQLPLVRFCQFVSNPPTPEPAAPAAAPKPFGFEDVAEMARDLASKPYAYRDAELVGSFSNLTYDQYRGIRFRRDRDPWAGSRDFAMDLLAPGAIFHEPVDISLVDEGVVIPVKFDPHMFEFDPAHFPDGVDYETVGNMGFSGFRLRAPLNRPDVMDEFAVFQGASYFRAVARGTLYGISARGLAIGTGSAEGEEFPLFRGFWIHKPSDQDRYVTIHALLDSRSVSGAFEFRITPGAETVFDTRVALFPRQDMNNAGIAPLTSMYWFGPTDRTRVDDYRPAVHDSDGLQMLTGSEQRLWRVLSGHSTLQVSAFMDENPLGFGLAQRARSFDAYQDAEARYEKRPSAWIAPQEGWGKGNVTLVEIPVQNEFNDNIVSYWQPADTLKAGERYDFNYMLSFAPEPPDSAPIARVVETMSGQSVNNATARTFVIDYDLDVFGSDDPVAQIKASAGSIGHSYLLRMPEQGRMRLAFEYIPDGAKLADLSAVLNGAGGALSETWIARWTRE</sequence>
<reference evidence="7 8" key="1">
    <citation type="submission" date="2018-06" db="EMBL/GenBank/DDBJ databases">
        <title>Complete genome sequence of Paracoccus mutanolyticus strain RSP-02 isolated from cellulosic waste.</title>
        <authorList>
            <person name="Amrutha R.N."/>
            <person name="Shrivastav A."/>
            <person name="Buddana S.K."/>
            <person name="Deshpande U."/>
            <person name="Prakasham R.S."/>
        </authorList>
    </citation>
    <scope>NUCLEOTIDE SEQUENCE [LARGE SCALE GENOMIC DNA]</scope>
    <source>
        <strain evidence="7 8">RSP-02</strain>
    </source>
</reference>
<evidence type="ECO:0000259" key="6">
    <source>
        <dbReference type="Pfam" id="PF04349"/>
    </source>
</evidence>
<comment type="pathway">
    <text evidence="2">Glycan metabolism; osmoregulated periplasmic glucan (OPG) biosynthesis.</text>
</comment>
<dbReference type="InterPro" id="IPR007444">
    <property type="entry name" value="Glucan_biosyn_MdoG_C"/>
</dbReference>
<proteinExistence type="inferred from homology"/>
<dbReference type="PANTHER" id="PTHR30504">
    <property type="entry name" value="GLUCANS BIOSYNTHESIS PROTEIN"/>
    <property type="match status" value="1"/>
</dbReference>
<dbReference type="InterPro" id="IPR014438">
    <property type="entry name" value="Glucan_biosyn_MdoG/MdoD"/>
</dbReference>
<dbReference type="Gene3D" id="2.60.40.10">
    <property type="entry name" value="Immunoglobulins"/>
    <property type="match status" value="1"/>
</dbReference>
<feature type="compositionally biased region" description="Polar residues" evidence="5">
    <location>
        <begin position="1"/>
        <end position="20"/>
    </location>
</feature>
<feature type="region of interest" description="Disordered" evidence="5">
    <location>
        <begin position="1"/>
        <end position="30"/>
    </location>
</feature>
<evidence type="ECO:0000256" key="5">
    <source>
        <dbReference type="SAM" id="MobiDB-lite"/>
    </source>
</evidence>
<dbReference type="Pfam" id="PF04349">
    <property type="entry name" value="MdoG"/>
    <property type="match status" value="1"/>
</dbReference>
<evidence type="ECO:0000256" key="4">
    <source>
        <dbReference type="ARBA" id="ARBA00022764"/>
    </source>
</evidence>
<dbReference type="InterPro" id="IPR014756">
    <property type="entry name" value="Ig_E-set"/>
</dbReference>
<dbReference type="SUPFAM" id="SSF81296">
    <property type="entry name" value="E set domains"/>
    <property type="match status" value="1"/>
</dbReference>
<evidence type="ECO:0000313" key="8">
    <source>
        <dbReference type="Proteomes" id="UP000249922"/>
    </source>
</evidence>
<evidence type="ECO:0000256" key="2">
    <source>
        <dbReference type="ARBA" id="ARBA00005001"/>
    </source>
</evidence>
<dbReference type="Gene3D" id="2.70.98.10">
    <property type="match status" value="1"/>
</dbReference>
<dbReference type="InterPro" id="IPR011013">
    <property type="entry name" value="Gal_mutarotase_sf_dom"/>
</dbReference>
<dbReference type="EMBL" id="CP030239">
    <property type="protein sequence ID" value="AWX94311.1"/>
    <property type="molecule type" value="Genomic_DNA"/>
</dbReference>
<gene>
    <name evidence="7" type="ORF">DPM13_19285</name>
</gene>
<evidence type="ECO:0000256" key="1">
    <source>
        <dbReference type="ARBA" id="ARBA00004418"/>
    </source>
</evidence>
<dbReference type="PANTHER" id="PTHR30504:SF2">
    <property type="entry name" value="GLUCANS BIOSYNTHESIS PROTEIN G"/>
    <property type="match status" value="1"/>
</dbReference>
<accession>A0ABN5MBZ8</accession>
<dbReference type="InterPro" id="IPR013783">
    <property type="entry name" value="Ig-like_fold"/>
</dbReference>
<dbReference type="Proteomes" id="UP000249922">
    <property type="component" value="Chromosome"/>
</dbReference>
<organism evidence="7 8">
    <name type="scientific">Paracoccus mutanolyticus</name>
    <dbReference type="NCBI Taxonomy" id="1499308"/>
    <lineage>
        <taxon>Bacteria</taxon>
        <taxon>Pseudomonadati</taxon>
        <taxon>Pseudomonadota</taxon>
        <taxon>Alphaproteobacteria</taxon>
        <taxon>Rhodobacterales</taxon>
        <taxon>Paracoccaceae</taxon>
        <taxon>Paracoccus</taxon>
    </lineage>
</organism>
<protein>
    <submittedName>
        <fullName evidence="7">Glucan biosynthesis protein G</fullName>
    </submittedName>
</protein>
<name>A0ABN5MBZ8_9RHOB</name>
<dbReference type="InterPro" id="IPR014718">
    <property type="entry name" value="GH-type_carb-bd"/>
</dbReference>
<comment type="subcellular location">
    <subcellularLocation>
        <location evidence="1">Periplasm</location>
    </subcellularLocation>
</comment>
<evidence type="ECO:0000313" key="7">
    <source>
        <dbReference type="EMBL" id="AWX94311.1"/>
    </source>
</evidence>